<feature type="transmembrane region" description="Helical" evidence="7">
    <location>
        <begin position="37"/>
        <end position="57"/>
    </location>
</feature>
<dbReference type="InterPro" id="IPR008276">
    <property type="entry name" value="C_nuclsd_transpt"/>
</dbReference>
<dbReference type="Pfam" id="PF01773">
    <property type="entry name" value="Nucleos_tra2_N"/>
    <property type="match status" value="1"/>
</dbReference>
<dbReference type="GO" id="GO:0015293">
    <property type="term" value="F:symporter activity"/>
    <property type="evidence" value="ECO:0007669"/>
    <property type="project" value="TreeGrafter"/>
</dbReference>
<reference evidence="11 12" key="1">
    <citation type="submission" date="2013-11" db="EMBL/GenBank/DDBJ databases">
        <title>Metagenomic analysis of a methanogenic consortium involved in long chain n-alkane degradation.</title>
        <authorList>
            <person name="Davidova I.A."/>
            <person name="Callaghan A.V."/>
            <person name="Wawrik B."/>
            <person name="Pruitt S."/>
            <person name="Marks C."/>
            <person name="Duncan K.E."/>
            <person name="Suflita J.M."/>
        </authorList>
    </citation>
    <scope>NUCLEOTIDE SEQUENCE [LARGE SCALE GENOMIC DNA]</scope>
    <source>
        <strain evidence="11 12">SPR</strain>
    </source>
</reference>
<evidence type="ECO:0000259" key="10">
    <source>
        <dbReference type="Pfam" id="PF07670"/>
    </source>
</evidence>
<evidence type="ECO:0000256" key="2">
    <source>
        <dbReference type="ARBA" id="ARBA00009033"/>
    </source>
</evidence>
<feature type="transmembrane region" description="Helical" evidence="7">
    <location>
        <begin position="6"/>
        <end position="25"/>
    </location>
</feature>
<evidence type="ECO:0000259" key="8">
    <source>
        <dbReference type="Pfam" id="PF01773"/>
    </source>
</evidence>
<dbReference type="RefSeq" id="WP_044347463.1">
    <property type="nucleotide sequence ID" value="NZ_AZAC01000008.1"/>
</dbReference>
<feature type="transmembrane region" description="Helical" evidence="7">
    <location>
        <begin position="266"/>
        <end position="284"/>
    </location>
</feature>
<feature type="domain" description="Concentrative nucleoside transporter C-terminal" evidence="9">
    <location>
        <begin position="209"/>
        <end position="418"/>
    </location>
</feature>
<accession>A0A0D2J9K9</accession>
<dbReference type="GO" id="GO:0005886">
    <property type="term" value="C:plasma membrane"/>
    <property type="evidence" value="ECO:0007669"/>
    <property type="project" value="UniProtKB-SubCell"/>
</dbReference>
<feature type="transmembrane region" description="Helical" evidence="7">
    <location>
        <begin position="210"/>
        <end position="228"/>
    </location>
</feature>
<dbReference type="Pfam" id="PF07662">
    <property type="entry name" value="Nucleos_tra2_C"/>
    <property type="match status" value="1"/>
</dbReference>
<protein>
    <recommendedName>
        <fullName evidence="13">Nucleoside transporter</fullName>
    </recommendedName>
</protein>
<evidence type="ECO:0000256" key="4">
    <source>
        <dbReference type="ARBA" id="ARBA00022692"/>
    </source>
</evidence>
<keyword evidence="12" id="KW-1185">Reference proteome</keyword>
<dbReference type="EMBL" id="AZAC01000008">
    <property type="protein sequence ID" value="KIX14824.1"/>
    <property type="molecule type" value="Genomic_DNA"/>
</dbReference>
<proteinExistence type="inferred from homology"/>
<evidence type="ECO:0000259" key="9">
    <source>
        <dbReference type="Pfam" id="PF07662"/>
    </source>
</evidence>
<keyword evidence="6 7" id="KW-0472">Membrane</keyword>
<keyword evidence="5 7" id="KW-1133">Transmembrane helix</keyword>
<feature type="domain" description="Nucleoside transporter/FeoB GTPase Gate" evidence="10">
    <location>
        <begin position="103"/>
        <end position="199"/>
    </location>
</feature>
<dbReference type="AlphaFoldDB" id="A0A0D2J9K9"/>
<feature type="transmembrane region" description="Helical" evidence="7">
    <location>
        <begin position="97"/>
        <end position="123"/>
    </location>
</feature>
<feature type="transmembrane region" description="Helical" evidence="7">
    <location>
        <begin position="135"/>
        <end position="156"/>
    </location>
</feature>
<evidence type="ECO:0000256" key="7">
    <source>
        <dbReference type="SAM" id="Phobius"/>
    </source>
</evidence>
<comment type="similarity">
    <text evidence="2">Belongs to the concentrative nucleoside transporter (CNT) (TC 2.A.41) family.</text>
</comment>
<evidence type="ECO:0008006" key="13">
    <source>
        <dbReference type="Google" id="ProtNLM"/>
    </source>
</evidence>
<dbReference type="FunCoup" id="A0A0D2J9K9">
    <property type="interactions" value="302"/>
</dbReference>
<feature type="transmembrane region" description="Helical" evidence="7">
    <location>
        <begin position="402"/>
        <end position="424"/>
    </location>
</feature>
<dbReference type="InParanoid" id="A0A0D2J9K9"/>
<evidence type="ECO:0000256" key="1">
    <source>
        <dbReference type="ARBA" id="ARBA00004651"/>
    </source>
</evidence>
<gene>
    <name evidence="11" type="ORF">X474_06675</name>
</gene>
<dbReference type="PANTHER" id="PTHR10590">
    <property type="entry name" value="SODIUM/NUCLEOSIDE COTRANSPORTER"/>
    <property type="match status" value="1"/>
</dbReference>
<sequence length="432" mass="45216">MQSASLLYNLISLGGILIICGLAFLSSHAKKKIRWSTAAWAVGLQLVMGCFVFVVPAGREALLGANKVFLVILDSARAGVEFLFGPLSIGPGHKSSVGFILAIQALPTIIFFMALTAGLYQLGIMQRVVKLFSRLFVRTMGVSGAESLSVASNIFVGVESAGMVRPFLPDFTRSEFFCILTAAMATVASSTMGVYVMTLSHIMPNIAGHLMSASIISAPAAICVAKIMEPETGEPLTMGKTVDPETGKYSSFMEAVVQGSNDGVKLVIGVMALLLSFLGLVSLVNHVVSWFGGLGGLAGLNLETILGYLGWPLALIMGVPAPDAAQVGQLLGQRILVTEIPAYTQLAQLAQNGGISFDRSILVASYALCGFTHVGSVAIYVGGFGALAPGRMGELSRLGFKALWAATLTTCMTGCIAGLFAFGAETVLKLTQ</sequence>
<dbReference type="GO" id="GO:0005337">
    <property type="term" value="F:nucleoside transmembrane transporter activity"/>
    <property type="evidence" value="ECO:0007669"/>
    <property type="project" value="InterPro"/>
</dbReference>
<keyword evidence="3" id="KW-1003">Cell membrane</keyword>
<dbReference type="InterPro" id="IPR002668">
    <property type="entry name" value="CNT_N_dom"/>
</dbReference>
<dbReference type="OrthoDB" id="9766455at2"/>
<evidence type="ECO:0000256" key="5">
    <source>
        <dbReference type="ARBA" id="ARBA00022989"/>
    </source>
</evidence>
<dbReference type="PANTHER" id="PTHR10590:SF4">
    <property type="entry name" value="SOLUTE CARRIER FAMILY 28 MEMBER 3"/>
    <property type="match status" value="1"/>
</dbReference>
<comment type="caution">
    <text evidence="11">The sequence shown here is derived from an EMBL/GenBank/DDBJ whole genome shotgun (WGS) entry which is preliminary data.</text>
</comment>
<feature type="transmembrane region" description="Helical" evidence="7">
    <location>
        <begin position="361"/>
        <end position="381"/>
    </location>
</feature>
<dbReference type="STRING" id="1429043.X474_06675"/>
<name>A0A0D2J9K9_9BACT</name>
<evidence type="ECO:0000256" key="6">
    <source>
        <dbReference type="ARBA" id="ARBA00023136"/>
    </source>
</evidence>
<dbReference type="Pfam" id="PF07670">
    <property type="entry name" value="Gate"/>
    <property type="match status" value="1"/>
</dbReference>
<evidence type="ECO:0000256" key="3">
    <source>
        <dbReference type="ARBA" id="ARBA00022475"/>
    </source>
</evidence>
<dbReference type="Proteomes" id="UP000032233">
    <property type="component" value="Unassembled WGS sequence"/>
</dbReference>
<comment type="subcellular location">
    <subcellularLocation>
        <location evidence="1">Cell membrane</location>
        <topology evidence="1">Multi-pass membrane protein</topology>
    </subcellularLocation>
</comment>
<feature type="domain" description="Concentrative nucleoside transporter N-terminal" evidence="8">
    <location>
        <begin position="15"/>
        <end position="87"/>
    </location>
</feature>
<evidence type="ECO:0000313" key="11">
    <source>
        <dbReference type="EMBL" id="KIX14824.1"/>
    </source>
</evidence>
<organism evidence="11 12">
    <name type="scientific">Dethiosulfatarculus sandiegensis</name>
    <dbReference type="NCBI Taxonomy" id="1429043"/>
    <lineage>
        <taxon>Bacteria</taxon>
        <taxon>Pseudomonadati</taxon>
        <taxon>Thermodesulfobacteriota</taxon>
        <taxon>Desulfarculia</taxon>
        <taxon>Desulfarculales</taxon>
        <taxon>Desulfarculaceae</taxon>
        <taxon>Dethiosulfatarculus</taxon>
    </lineage>
</organism>
<keyword evidence="4 7" id="KW-0812">Transmembrane</keyword>
<evidence type="ECO:0000313" key="12">
    <source>
        <dbReference type="Proteomes" id="UP000032233"/>
    </source>
</evidence>
<dbReference type="InterPro" id="IPR011657">
    <property type="entry name" value="CNT_C_dom"/>
</dbReference>
<feature type="transmembrane region" description="Helical" evidence="7">
    <location>
        <begin position="176"/>
        <end position="198"/>
    </location>
</feature>
<dbReference type="InterPro" id="IPR011642">
    <property type="entry name" value="Gate_dom"/>
</dbReference>